<reference evidence="1 2" key="1">
    <citation type="journal article" date="2019" name="Commun. Biol.">
        <title>The bagworm genome reveals a unique fibroin gene that provides high tensile strength.</title>
        <authorList>
            <person name="Kono N."/>
            <person name="Nakamura H."/>
            <person name="Ohtoshi R."/>
            <person name="Tomita M."/>
            <person name="Numata K."/>
            <person name="Arakawa K."/>
        </authorList>
    </citation>
    <scope>NUCLEOTIDE SEQUENCE [LARGE SCALE GENOMIC DNA]</scope>
</reference>
<comment type="caution">
    <text evidence="1">The sequence shown here is derived from an EMBL/GenBank/DDBJ whole genome shotgun (WGS) entry which is preliminary data.</text>
</comment>
<name>A0A4C1VJ45_EUMVA</name>
<proteinExistence type="predicted"/>
<dbReference type="AlphaFoldDB" id="A0A4C1VJ45"/>
<gene>
    <name evidence="1" type="ORF">EVAR_27088_1</name>
</gene>
<dbReference type="EMBL" id="BGZK01000360">
    <property type="protein sequence ID" value="GBP39128.1"/>
    <property type="molecule type" value="Genomic_DNA"/>
</dbReference>
<accession>A0A4C1VJ45</accession>
<sequence length="76" mass="8954">MHTYRELKVSLGISDEFWIYAYDSESKQQSTVWVFQDEPNPTKVIHAKSRFSSREDTADTFKMHGLEISIRMEKVP</sequence>
<evidence type="ECO:0000313" key="2">
    <source>
        <dbReference type="Proteomes" id="UP000299102"/>
    </source>
</evidence>
<protein>
    <submittedName>
        <fullName evidence="1">Uncharacterized protein</fullName>
    </submittedName>
</protein>
<evidence type="ECO:0000313" key="1">
    <source>
        <dbReference type="EMBL" id="GBP39128.1"/>
    </source>
</evidence>
<keyword evidence="2" id="KW-1185">Reference proteome</keyword>
<dbReference type="Proteomes" id="UP000299102">
    <property type="component" value="Unassembled WGS sequence"/>
</dbReference>
<dbReference type="OrthoDB" id="10017160at2759"/>
<organism evidence="1 2">
    <name type="scientific">Eumeta variegata</name>
    <name type="common">Bagworm moth</name>
    <name type="synonym">Eumeta japonica</name>
    <dbReference type="NCBI Taxonomy" id="151549"/>
    <lineage>
        <taxon>Eukaryota</taxon>
        <taxon>Metazoa</taxon>
        <taxon>Ecdysozoa</taxon>
        <taxon>Arthropoda</taxon>
        <taxon>Hexapoda</taxon>
        <taxon>Insecta</taxon>
        <taxon>Pterygota</taxon>
        <taxon>Neoptera</taxon>
        <taxon>Endopterygota</taxon>
        <taxon>Lepidoptera</taxon>
        <taxon>Glossata</taxon>
        <taxon>Ditrysia</taxon>
        <taxon>Tineoidea</taxon>
        <taxon>Psychidae</taxon>
        <taxon>Oiketicinae</taxon>
        <taxon>Eumeta</taxon>
    </lineage>
</organism>